<evidence type="ECO:0000259" key="1">
    <source>
        <dbReference type="PROSITE" id="PS51352"/>
    </source>
</evidence>
<dbReference type="Gene3D" id="3.40.30.10">
    <property type="entry name" value="Glutaredoxin"/>
    <property type="match status" value="1"/>
</dbReference>
<protein>
    <submittedName>
        <fullName evidence="2">Thioredoxin domain-containing protein 5</fullName>
    </submittedName>
</protein>
<dbReference type="AlphaFoldDB" id="A0A0C2N8Z6"/>
<dbReference type="OrthoDB" id="59470at2759"/>
<dbReference type="Proteomes" id="UP000031668">
    <property type="component" value="Unassembled WGS sequence"/>
</dbReference>
<comment type="caution">
    <text evidence="2">The sequence shown here is derived from an EMBL/GenBank/DDBJ whole genome shotgun (WGS) entry which is preliminary data.</text>
</comment>
<dbReference type="GO" id="GO:0006457">
    <property type="term" value="P:protein folding"/>
    <property type="evidence" value="ECO:0007669"/>
    <property type="project" value="TreeGrafter"/>
</dbReference>
<gene>
    <name evidence="2" type="ORF">RF11_09667</name>
</gene>
<dbReference type="InterPro" id="IPR013766">
    <property type="entry name" value="Thioredoxin_domain"/>
</dbReference>
<sequence length="207" mass="24194">MIVPDKNKFKPENIIKYEKVSNYFQKENKIQFLQYLCSDDPEYCRNYRINSLKIFIYYHGVQIEQVDLDQKYEEIILHINDMLSKFPLLGTEGYTPTATVSSSFENTNLMKADNLLLLVFSEKCVHCKTYLPRWETISISVREHFPSLTLAKVNCANDYQICVRLSVESVPSLVYLRKGQIVEVSPASHEYESIEPLISRNYVKEDL</sequence>
<keyword evidence="3" id="KW-1185">Reference proteome</keyword>
<dbReference type="CDD" id="cd02961">
    <property type="entry name" value="PDI_a_family"/>
    <property type="match status" value="1"/>
</dbReference>
<feature type="domain" description="Thioredoxin" evidence="1">
    <location>
        <begin position="77"/>
        <end position="207"/>
    </location>
</feature>
<dbReference type="PANTHER" id="PTHR45672">
    <property type="entry name" value="PROTEIN DISULFIDE-ISOMERASE C17H9.14C-RELATED"/>
    <property type="match status" value="1"/>
</dbReference>
<dbReference type="InterPro" id="IPR051063">
    <property type="entry name" value="PDI"/>
</dbReference>
<name>A0A0C2N8Z6_THEKT</name>
<accession>A0A0C2N8Z6</accession>
<evidence type="ECO:0000313" key="3">
    <source>
        <dbReference type="Proteomes" id="UP000031668"/>
    </source>
</evidence>
<dbReference type="PANTHER" id="PTHR45672:SF11">
    <property type="entry name" value="PROTEIN DISULFIDE-ISOMERASE C17H9.14C"/>
    <property type="match status" value="1"/>
</dbReference>
<proteinExistence type="predicted"/>
<evidence type="ECO:0000313" key="2">
    <source>
        <dbReference type="EMBL" id="KII70407.1"/>
    </source>
</evidence>
<dbReference type="SUPFAM" id="SSF52833">
    <property type="entry name" value="Thioredoxin-like"/>
    <property type="match status" value="1"/>
</dbReference>
<dbReference type="GO" id="GO:0003756">
    <property type="term" value="F:protein disulfide isomerase activity"/>
    <property type="evidence" value="ECO:0007669"/>
    <property type="project" value="TreeGrafter"/>
</dbReference>
<dbReference type="PROSITE" id="PS51352">
    <property type="entry name" value="THIOREDOXIN_2"/>
    <property type="match status" value="1"/>
</dbReference>
<organism evidence="2 3">
    <name type="scientific">Thelohanellus kitauei</name>
    <name type="common">Myxosporean</name>
    <dbReference type="NCBI Taxonomy" id="669202"/>
    <lineage>
        <taxon>Eukaryota</taxon>
        <taxon>Metazoa</taxon>
        <taxon>Cnidaria</taxon>
        <taxon>Myxozoa</taxon>
        <taxon>Myxosporea</taxon>
        <taxon>Bivalvulida</taxon>
        <taxon>Platysporina</taxon>
        <taxon>Myxobolidae</taxon>
        <taxon>Thelohanellus</taxon>
    </lineage>
</organism>
<dbReference type="InterPro" id="IPR036249">
    <property type="entry name" value="Thioredoxin-like_sf"/>
</dbReference>
<dbReference type="GO" id="GO:0005783">
    <property type="term" value="C:endoplasmic reticulum"/>
    <property type="evidence" value="ECO:0007669"/>
    <property type="project" value="TreeGrafter"/>
</dbReference>
<dbReference type="Pfam" id="PF00085">
    <property type="entry name" value="Thioredoxin"/>
    <property type="match status" value="1"/>
</dbReference>
<dbReference type="EMBL" id="JWZT01002080">
    <property type="protein sequence ID" value="KII70407.1"/>
    <property type="molecule type" value="Genomic_DNA"/>
</dbReference>
<reference evidence="2 3" key="1">
    <citation type="journal article" date="2014" name="Genome Biol. Evol.">
        <title>The genome of the myxosporean Thelohanellus kitauei shows adaptations to nutrient acquisition within its fish host.</title>
        <authorList>
            <person name="Yang Y."/>
            <person name="Xiong J."/>
            <person name="Zhou Z."/>
            <person name="Huo F."/>
            <person name="Miao W."/>
            <person name="Ran C."/>
            <person name="Liu Y."/>
            <person name="Zhang J."/>
            <person name="Feng J."/>
            <person name="Wang M."/>
            <person name="Wang M."/>
            <person name="Wang L."/>
            <person name="Yao B."/>
        </authorList>
    </citation>
    <scope>NUCLEOTIDE SEQUENCE [LARGE SCALE GENOMIC DNA]</scope>
    <source>
        <strain evidence="2">Wuqing</strain>
    </source>
</reference>